<protein>
    <recommendedName>
        <fullName evidence="2">Aerotolerance regulator N-terminal domain-containing protein</fullName>
    </recommendedName>
</protein>
<dbReference type="SUPFAM" id="SSF52317">
    <property type="entry name" value="Class I glutamine amidotransferase-like"/>
    <property type="match status" value="1"/>
</dbReference>
<sequence length="641" mass="72448">MQFKYPELLYALFLLVIPLIVHLFQLRKFEKVPFTNVAFLKSVAIKTRKSSQLKKWLTLITRLLLFAAIIFAFSQPYFSKNNTLNKTTETVIYLDNSFSMQAKGDSGILLKRAVQDIITNIPENEKISVVTNSETFKNTTISAIKNNLLQLAHAPNKVSYKTATLKSKNLFNKSLNSIKNLIYISDFQYQNEEFNPESDSLINFYAVKLSPVNTQNVAIDSAYISNANPTKLELTVTLKNSGNAIENLPVSLLNNGNLIAKTSTQIDNEAVVTFNLPANDSINGELKISDTHLQFDNALFFNINAQEKINVLVIGNENSSFLKRIYTEDEFELSNFSLNDLDYNRINEQNLIVLNELEQIPNTLSTVLKSFTNSGGTVLVIPPENVTLESYNNFLSTYSLGFKVKIPSVKRVTTINYSHPLYNNGVFEKRITNFQYPKVNSFYNLQSNTPSGILLFEDGKPFLTENANTYLFTAALNNVNSNFKSSPLIVPTLYNIAKNSFKVPKLYYNVGAQNSFEIKVNLQQDGVLTLKNNAESIIPKQQTFNNKVVVSTDEIPIQAGIYTVTNNGIALKNVSYNYDRSESNLTYQNIDNLAQVNTSNSITELFDTLKSETKVNALWKWFVIFALILLLTEMLILKYFK</sequence>
<keyword evidence="1" id="KW-1133">Transmembrane helix</keyword>
<keyword evidence="1" id="KW-0472">Membrane</keyword>
<dbReference type="PANTHER" id="PTHR37464:SF1">
    <property type="entry name" value="BLL2463 PROTEIN"/>
    <property type="match status" value="1"/>
</dbReference>
<dbReference type="OrthoDB" id="9810200at2"/>
<comment type="caution">
    <text evidence="3">The sequence shown here is derived from an EMBL/GenBank/DDBJ whole genome shotgun (WGS) entry which is preliminary data.</text>
</comment>
<dbReference type="eggNOG" id="COG2304">
    <property type="taxonomic scope" value="Bacteria"/>
</dbReference>
<dbReference type="EMBL" id="BBNY01000003">
    <property type="protein sequence ID" value="GAL88585.1"/>
    <property type="molecule type" value="Genomic_DNA"/>
</dbReference>
<dbReference type="STRING" id="504487.JCM19538_3098"/>
<evidence type="ECO:0000313" key="6">
    <source>
        <dbReference type="Proteomes" id="UP000030184"/>
    </source>
</evidence>
<keyword evidence="6" id="KW-1185">Reference proteome</keyword>
<feature type="transmembrane region" description="Helical" evidence="1">
    <location>
        <begin position="6"/>
        <end position="24"/>
    </location>
</feature>
<dbReference type="AlphaFoldDB" id="A0A090VR05"/>
<name>A0A090VR05_9FLAO</name>
<dbReference type="InterPro" id="IPR024163">
    <property type="entry name" value="Aerotolerance_reg_N"/>
</dbReference>
<accession>A0A090VR05</accession>
<evidence type="ECO:0000313" key="5">
    <source>
        <dbReference type="Proteomes" id="UP000029641"/>
    </source>
</evidence>
<dbReference type="Gene3D" id="3.40.50.410">
    <property type="entry name" value="von Willebrand factor, type A domain"/>
    <property type="match status" value="1"/>
</dbReference>
<dbReference type="EMBL" id="BBNR01000002">
    <property type="protein sequence ID" value="GAL65754.1"/>
    <property type="molecule type" value="Genomic_DNA"/>
</dbReference>
<keyword evidence="1" id="KW-0812">Transmembrane</keyword>
<evidence type="ECO:0000256" key="1">
    <source>
        <dbReference type="SAM" id="Phobius"/>
    </source>
</evidence>
<reference evidence="6" key="1">
    <citation type="journal article" date="2014" name="Genome Announc.">
        <title>Draft Genome Sequence of Marine Flavobacterium Jejuia pallidilutea Strain 11shimoA1 and Pigmentation Mutants.</title>
        <authorList>
            <person name="Takatani N."/>
            <person name="Nakanishi M."/>
            <person name="Meirelles P."/>
            <person name="Mino S."/>
            <person name="Suda W."/>
            <person name="Oshima K."/>
            <person name="Hattori M."/>
            <person name="Ohkuma M."/>
            <person name="Hosokawa M."/>
            <person name="Miyashita K."/>
            <person name="Thompson F.L."/>
            <person name="Niwa A."/>
            <person name="Sawabe T."/>
            <person name="Sawabe T."/>
        </authorList>
    </citation>
    <scope>NUCLEOTIDE SEQUENCE [LARGE SCALE GENOMIC DNA]</scope>
    <source>
        <strain evidence="6">JCM 19538</strain>
    </source>
</reference>
<feature type="transmembrane region" description="Helical" evidence="1">
    <location>
        <begin position="618"/>
        <end position="640"/>
    </location>
</feature>
<dbReference type="PANTHER" id="PTHR37464">
    <property type="entry name" value="BLL2463 PROTEIN"/>
    <property type="match status" value="1"/>
</dbReference>
<dbReference type="Pfam" id="PF07584">
    <property type="entry name" value="BatA"/>
    <property type="match status" value="1"/>
</dbReference>
<evidence type="ECO:0000259" key="2">
    <source>
        <dbReference type="Pfam" id="PF07584"/>
    </source>
</evidence>
<dbReference type="NCBIfam" id="TIGR02226">
    <property type="entry name" value="two_anch"/>
    <property type="match status" value="1"/>
</dbReference>
<dbReference type="RefSeq" id="WP_042240988.1">
    <property type="nucleotide sequence ID" value="NZ_BBNR01000002.1"/>
</dbReference>
<feature type="transmembrane region" description="Helical" evidence="1">
    <location>
        <begin position="56"/>
        <end position="78"/>
    </location>
</feature>
<feature type="domain" description="Aerotolerance regulator N-terminal" evidence="2">
    <location>
        <begin position="1"/>
        <end position="76"/>
    </location>
</feature>
<dbReference type="InterPro" id="IPR029062">
    <property type="entry name" value="Class_I_gatase-like"/>
</dbReference>
<evidence type="ECO:0000313" key="3">
    <source>
        <dbReference type="EMBL" id="GAL65754.1"/>
    </source>
</evidence>
<dbReference type="Proteomes" id="UP000029641">
    <property type="component" value="Unassembled WGS sequence"/>
</dbReference>
<dbReference type="InterPro" id="IPR011933">
    <property type="entry name" value="Double_TM_dom"/>
</dbReference>
<dbReference type="InterPro" id="IPR036465">
    <property type="entry name" value="vWFA_dom_sf"/>
</dbReference>
<proteinExistence type="predicted"/>
<organism evidence="3 5">
    <name type="scientific">Jejuia pallidilutea</name>
    <dbReference type="NCBI Taxonomy" id="504487"/>
    <lineage>
        <taxon>Bacteria</taxon>
        <taxon>Pseudomonadati</taxon>
        <taxon>Bacteroidota</taxon>
        <taxon>Flavobacteriia</taxon>
        <taxon>Flavobacteriales</taxon>
        <taxon>Flavobacteriaceae</taxon>
        <taxon>Jejuia</taxon>
    </lineage>
</organism>
<evidence type="ECO:0000313" key="4">
    <source>
        <dbReference type="EMBL" id="GAL88585.1"/>
    </source>
</evidence>
<dbReference type="Proteomes" id="UP000030184">
    <property type="component" value="Unassembled WGS sequence"/>
</dbReference>
<gene>
    <name evidence="3" type="ORF">JCM19301_3439</name>
    <name evidence="4" type="ORF">JCM19538_3098</name>
</gene>